<organism evidence="10 11">
    <name type="scientific">Nicrophorus vespilloides</name>
    <name type="common">Boreal carrion beetle</name>
    <dbReference type="NCBI Taxonomy" id="110193"/>
    <lineage>
        <taxon>Eukaryota</taxon>
        <taxon>Metazoa</taxon>
        <taxon>Ecdysozoa</taxon>
        <taxon>Arthropoda</taxon>
        <taxon>Hexapoda</taxon>
        <taxon>Insecta</taxon>
        <taxon>Pterygota</taxon>
        <taxon>Neoptera</taxon>
        <taxon>Endopterygota</taxon>
        <taxon>Coleoptera</taxon>
        <taxon>Polyphaga</taxon>
        <taxon>Staphyliniformia</taxon>
        <taxon>Silphidae</taxon>
        <taxon>Nicrophorinae</taxon>
        <taxon>Nicrophorus</taxon>
    </lineage>
</organism>
<dbReference type="SMART" id="SM00389">
    <property type="entry name" value="HOX"/>
    <property type="match status" value="1"/>
</dbReference>
<reference evidence="11" key="1">
    <citation type="submission" date="2025-08" db="UniProtKB">
        <authorList>
            <consortium name="RefSeq"/>
        </authorList>
    </citation>
    <scope>IDENTIFICATION</scope>
    <source>
        <tissue evidence="11">Whole Larva</tissue>
    </source>
</reference>
<feature type="region of interest" description="Disordered" evidence="8">
    <location>
        <begin position="122"/>
        <end position="168"/>
    </location>
</feature>
<dbReference type="SUPFAM" id="SSF46689">
    <property type="entry name" value="Homeodomain-like"/>
    <property type="match status" value="1"/>
</dbReference>
<accession>A0ABM1MCP2</accession>
<keyword evidence="2" id="KW-0217">Developmental protein</keyword>
<dbReference type="PROSITE" id="PS50071">
    <property type="entry name" value="HOMEOBOX_2"/>
    <property type="match status" value="1"/>
</dbReference>
<dbReference type="InterPro" id="IPR001356">
    <property type="entry name" value="HD"/>
</dbReference>
<evidence type="ECO:0000313" key="10">
    <source>
        <dbReference type="Proteomes" id="UP000695000"/>
    </source>
</evidence>
<evidence type="ECO:0000256" key="2">
    <source>
        <dbReference type="ARBA" id="ARBA00022473"/>
    </source>
</evidence>
<dbReference type="Proteomes" id="UP000695000">
    <property type="component" value="Unplaced"/>
</dbReference>
<keyword evidence="3 6" id="KW-0238">DNA-binding</keyword>
<proteinExistence type="predicted"/>
<evidence type="ECO:0000256" key="6">
    <source>
        <dbReference type="PROSITE-ProRule" id="PRU00108"/>
    </source>
</evidence>
<comment type="subcellular location">
    <subcellularLocation>
        <location evidence="1 6 7">Nucleus</location>
    </subcellularLocation>
</comment>
<evidence type="ECO:0000259" key="9">
    <source>
        <dbReference type="PROSITE" id="PS50071"/>
    </source>
</evidence>
<dbReference type="PANTHER" id="PTHR45793:SF5">
    <property type="entry name" value="HOMEOTIC PROTEIN OCELLILESS"/>
    <property type="match status" value="1"/>
</dbReference>
<sequence>MAGYGLKTGPHFPGHHSVIPPMAMAPLGPFGLTHIDHVSPYQQVCTYFAGVNPRKQRRERTTFSRAQLDVLETLFAKTRYPDIFMREEVALKISLPESRVQVWFKNRRAKCRQQLQQNQQQRQQQQQQQQGRQNRNQQQQQQNEVAQVAAQQRVANPPRVSSPVVHHQPAPVVAPPPVAAAVVPPPVVAPQVPLIPLPAASASPPVYVKRESPQVAHYRQNSMGGSSTSSVATPSPPVTPGTGSFAYQQDYNAYGWHNGHNGQHTASPHHHHYYGAQNYNHPGTAAAAAAAYYPVEYFNHQAAAAAAVAQQPQNHVAPAGYHHQMAGYAAPAGYHHHQNFQARHAQDYNQMV</sequence>
<name>A0ABM1MCP2_NICVS</name>
<dbReference type="GeneID" id="108559537"/>
<dbReference type="InterPro" id="IPR017970">
    <property type="entry name" value="Homeobox_CS"/>
</dbReference>
<keyword evidence="4 6" id="KW-0371">Homeobox</keyword>
<dbReference type="PROSITE" id="PS00027">
    <property type="entry name" value="HOMEOBOX_1"/>
    <property type="match status" value="1"/>
</dbReference>
<evidence type="ECO:0000256" key="7">
    <source>
        <dbReference type="RuleBase" id="RU000682"/>
    </source>
</evidence>
<evidence type="ECO:0000256" key="3">
    <source>
        <dbReference type="ARBA" id="ARBA00023125"/>
    </source>
</evidence>
<feature type="compositionally biased region" description="Low complexity" evidence="8">
    <location>
        <begin position="122"/>
        <end position="156"/>
    </location>
</feature>
<keyword evidence="10" id="KW-1185">Reference proteome</keyword>
<evidence type="ECO:0000313" key="11">
    <source>
        <dbReference type="RefSeq" id="XP_017772342.1"/>
    </source>
</evidence>
<gene>
    <name evidence="11" type="primary">LOC108559537</name>
</gene>
<dbReference type="Gene3D" id="1.10.10.60">
    <property type="entry name" value="Homeodomain-like"/>
    <property type="match status" value="1"/>
</dbReference>
<evidence type="ECO:0000256" key="8">
    <source>
        <dbReference type="SAM" id="MobiDB-lite"/>
    </source>
</evidence>
<evidence type="ECO:0000256" key="5">
    <source>
        <dbReference type="ARBA" id="ARBA00023242"/>
    </source>
</evidence>
<feature type="DNA-binding region" description="Homeobox" evidence="6">
    <location>
        <begin position="56"/>
        <end position="115"/>
    </location>
</feature>
<dbReference type="RefSeq" id="XP_017772342.1">
    <property type="nucleotide sequence ID" value="XM_017916853.1"/>
</dbReference>
<dbReference type="CDD" id="cd00086">
    <property type="entry name" value="homeodomain"/>
    <property type="match status" value="1"/>
</dbReference>
<feature type="domain" description="Homeobox" evidence="9">
    <location>
        <begin position="54"/>
        <end position="114"/>
    </location>
</feature>
<evidence type="ECO:0000256" key="4">
    <source>
        <dbReference type="ARBA" id="ARBA00023155"/>
    </source>
</evidence>
<protein>
    <submittedName>
        <fullName evidence="11">Homeobox protein OTX2-B-like isoform X1</fullName>
    </submittedName>
</protein>
<dbReference type="Pfam" id="PF00046">
    <property type="entry name" value="Homeodomain"/>
    <property type="match status" value="1"/>
</dbReference>
<dbReference type="InterPro" id="IPR009057">
    <property type="entry name" value="Homeodomain-like_sf"/>
</dbReference>
<evidence type="ECO:0000256" key="1">
    <source>
        <dbReference type="ARBA" id="ARBA00004123"/>
    </source>
</evidence>
<dbReference type="PANTHER" id="PTHR45793">
    <property type="entry name" value="HOMEOBOX PROTEIN"/>
    <property type="match status" value="1"/>
</dbReference>
<keyword evidence="5 6" id="KW-0539">Nucleus</keyword>